<evidence type="ECO:0000256" key="8">
    <source>
        <dbReference type="ARBA" id="ARBA00012439"/>
    </source>
</evidence>
<dbReference type="InterPro" id="IPR033749">
    <property type="entry name" value="Polyprenyl_synt_CS"/>
</dbReference>
<dbReference type="GO" id="GO:0004311">
    <property type="term" value="F:geranylgeranyl diphosphate synthase activity"/>
    <property type="evidence" value="ECO:0007669"/>
    <property type="project" value="UniProtKB-EC"/>
</dbReference>
<keyword evidence="14" id="KW-0414">Isoprene biosynthesis</keyword>
<evidence type="ECO:0000256" key="24">
    <source>
        <dbReference type="ARBA" id="ARBA00049399"/>
    </source>
</evidence>
<comment type="similarity">
    <text evidence="6">Belongs to the FPP/GGPP synthase family. Asfivirus trans-prenyltransferase subfamily.</text>
</comment>
<reference evidence="25" key="1">
    <citation type="journal article" date="2019" name="MBio">
        <title>Virus Genomes from Deep Sea Sediments Expand the Ocean Megavirome and Support Independent Origins of Viral Gigantism.</title>
        <authorList>
            <person name="Backstrom D."/>
            <person name="Yutin N."/>
            <person name="Jorgensen S.L."/>
            <person name="Dharamshi J."/>
            <person name="Homa F."/>
            <person name="Zaremba-Niedwiedzka K."/>
            <person name="Spang A."/>
            <person name="Wolf Y.I."/>
            <person name="Koonin E.V."/>
            <person name="Ettema T.J."/>
        </authorList>
    </citation>
    <scope>NUCLEOTIDE SEQUENCE</scope>
</reference>
<evidence type="ECO:0000256" key="23">
    <source>
        <dbReference type="ARBA" id="ARBA00049292"/>
    </source>
</evidence>
<keyword evidence="13" id="KW-0460">Magnesium</keyword>
<evidence type="ECO:0000256" key="22">
    <source>
        <dbReference type="ARBA" id="ARBA00049291"/>
    </source>
</evidence>
<evidence type="ECO:0000256" key="20">
    <source>
        <dbReference type="ARBA" id="ARBA00033128"/>
    </source>
</evidence>
<evidence type="ECO:0000313" key="25">
    <source>
        <dbReference type="EMBL" id="QBK87894.1"/>
    </source>
</evidence>
<dbReference type="Pfam" id="PF00348">
    <property type="entry name" value="polyprenyl_synt"/>
    <property type="match status" value="1"/>
</dbReference>
<evidence type="ECO:0000256" key="4">
    <source>
        <dbReference type="ARBA" id="ARBA00005035"/>
    </source>
</evidence>
<comment type="pathway">
    <text evidence="3">Isoprenoid biosynthesis; geranyl diphosphate biosynthesis; geranyl diphosphate from dimethylallyl diphosphate and isopentenyl diphosphate: step 1/1.</text>
</comment>
<evidence type="ECO:0000256" key="5">
    <source>
        <dbReference type="ARBA" id="ARBA00005221"/>
    </source>
</evidence>
<gene>
    <name evidence="25" type="ORF">LCMAC202_02550</name>
</gene>
<sequence>MLLNKIVMNYPECKELVNKIINDYLANTRCDKRICSGMQYILDGGKRLRAVLTLAILEKLQPHTWSDFKQVCLVPEFIHSSSLVIDDLPAFDNALQRRGKKCVHLAKGEGLAYLLTFNLVTEAVLIIHNQLPHLKKAYPAEEAYKQYEEQIHNIITNISGQKALGGQLLSTFHTSGDTNLREMKNGRPPKLSREEICDILYKKTSSFFEISLVIGWIVGHGDMDKIKDVQHMAELLGLCYQIYDDFVDYHEDVSESDHFSHNYVYHRGIDTAYKEYFEYQEKMTEKITELGLSCPMFDYLNSFMNKKILKAKKSLKGERSFPRKLCEPRGCV</sequence>
<dbReference type="UniPathway" id="UPA00260">
    <property type="reaction ID" value="UER00369"/>
</dbReference>
<comment type="pathway">
    <text evidence="4">Isoprenoid biosynthesis; farnesyl diphosphate biosynthesis; farnesyl diphosphate from geranyl diphosphate and isopentenyl diphosphate: step 1/1.</text>
</comment>
<protein>
    <recommendedName>
        <fullName evidence="10">Trans-prenyltransferase</fullName>
        <ecNumber evidence="9">2.5.1.1</ecNumber>
        <ecNumber evidence="8">2.5.1.10</ecNumber>
        <ecNumber evidence="7">2.5.1.29</ecNumber>
    </recommendedName>
    <alternativeName>
        <fullName evidence="19">(2E,6E)-farnesyl diphosphate synthase</fullName>
    </alternativeName>
    <alternativeName>
        <fullName evidence="18">Dimethylallyltranstransferase</fullName>
    </alternativeName>
    <alternativeName>
        <fullName evidence="17">Farnesyl diphosphate synthase</fullName>
    </alternativeName>
    <alternativeName>
        <fullName evidence="15">Farnesyltranstransferase</fullName>
    </alternativeName>
    <alternativeName>
        <fullName evidence="16">Geranyltranstransferase</fullName>
    </alternativeName>
    <alternativeName>
        <fullName evidence="20">Polyprenyl-diphosphate synthase</fullName>
    </alternativeName>
</protein>
<dbReference type="PROSITE" id="PS00723">
    <property type="entry name" value="POLYPRENYL_SYNTHASE_1"/>
    <property type="match status" value="1"/>
</dbReference>
<evidence type="ECO:0000256" key="14">
    <source>
        <dbReference type="ARBA" id="ARBA00023229"/>
    </source>
</evidence>
<comment type="function">
    <text evidence="2">Trans-prenyltransferase that catalyzes the sequential condensation of isopentenyl diphosphate (IPP) with different allylic diphosphates, such as dimethylallyl diphosphate (DMAPP), geranyl diphosphate (GPP), farnesyl diphosphate (FPP) and geranylgeranyl diphosphate (GGPP), farnesyl diphosphate being the best allylic substrate.</text>
</comment>
<dbReference type="GO" id="GO:0004337">
    <property type="term" value="F:(2E,6E)-farnesyl diphosphate synthase activity"/>
    <property type="evidence" value="ECO:0007669"/>
    <property type="project" value="UniProtKB-EC"/>
</dbReference>
<dbReference type="GO" id="GO:0004161">
    <property type="term" value="F:dimethylallyltranstransferase activity"/>
    <property type="evidence" value="ECO:0007669"/>
    <property type="project" value="UniProtKB-EC"/>
</dbReference>
<dbReference type="GO" id="GO:0046872">
    <property type="term" value="F:metal ion binding"/>
    <property type="evidence" value="ECO:0007669"/>
    <property type="project" value="UniProtKB-KW"/>
</dbReference>
<dbReference type="PANTHER" id="PTHR43281:SF1">
    <property type="entry name" value="FARNESYL DIPHOSPHATE SYNTHASE"/>
    <property type="match status" value="1"/>
</dbReference>
<dbReference type="GO" id="GO:0033384">
    <property type="term" value="P:geranyl diphosphate biosynthetic process"/>
    <property type="evidence" value="ECO:0007669"/>
    <property type="project" value="UniProtKB-UniPathway"/>
</dbReference>
<organism evidence="25">
    <name type="scientific">Marseillevirus LCMAC202</name>
    <dbReference type="NCBI Taxonomy" id="2506606"/>
    <lineage>
        <taxon>Viruses</taxon>
        <taxon>Varidnaviria</taxon>
        <taxon>Bamfordvirae</taxon>
        <taxon>Nucleocytoviricota</taxon>
        <taxon>Megaviricetes</taxon>
        <taxon>Pimascovirales</taxon>
        <taxon>Pimascovirales incertae sedis</taxon>
        <taxon>Marseilleviridae</taxon>
    </lineage>
</organism>
<dbReference type="InterPro" id="IPR000092">
    <property type="entry name" value="Polyprenyl_synt"/>
</dbReference>
<accession>A0A481YZE5</accession>
<keyword evidence="12" id="KW-0479">Metal-binding</keyword>
<dbReference type="GO" id="GO:0045337">
    <property type="term" value="P:farnesyl diphosphate biosynthetic process"/>
    <property type="evidence" value="ECO:0007669"/>
    <property type="project" value="UniProtKB-UniPathway"/>
</dbReference>
<comment type="pathway">
    <text evidence="5">Isoprenoid biosynthesis; geranylgeranyl diphosphate biosynthesis; geranylgeranyl diphosphate from farnesyl diphosphate and isopentenyl diphosphate: step 1/1.</text>
</comment>
<comment type="catalytic activity">
    <reaction evidence="22">
        <text>isopentenyl diphosphate + dimethylallyl diphosphate = (2E)-geranyl diphosphate + diphosphate</text>
        <dbReference type="Rhea" id="RHEA:22408"/>
        <dbReference type="ChEBI" id="CHEBI:33019"/>
        <dbReference type="ChEBI" id="CHEBI:57623"/>
        <dbReference type="ChEBI" id="CHEBI:58057"/>
        <dbReference type="ChEBI" id="CHEBI:128769"/>
        <dbReference type="EC" id="2.5.1.1"/>
    </reaction>
</comment>
<comment type="catalytic activity">
    <reaction evidence="21">
        <text>isopentenyl diphosphate + (2E,6E)-farnesyl diphosphate = (2E,6E,10E)-geranylgeranyl diphosphate + diphosphate</text>
        <dbReference type="Rhea" id="RHEA:17653"/>
        <dbReference type="ChEBI" id="CHEBI:33019"/>
        <dbReference type="ChEBI" id="CHEBI:58756"/>
        <dbReference type="ChEBI" id="CHEBI:128769"/>
        <dbReference type="ChEBI" id="CHEBI:175763"/>
        <dbReference type="EC" id="2.5.1.29"/>
    </reaction>
</comment>
<evidence type="ECO:0000256" key="9">
    <source>
        <dbReference type="ARBA" id="ARBA00012833"/>
    </source>
</evidence>
<dbReference type="EC" id="2.5.1.29" evidence="7"/>
<evidence type="ECO:0000256" key="15">
    <source>
        <dbReference type="ARBA" id="ARBA00032052"/>
    </source>
</evidence>
<evidence type="ECO:0000256" key="19">
    <source>
        <dbReference type="ARBA" id="ARBA00032873"/>
    </source>
</evidence>
<comment type="cofactor">
    <cofactor evidence="1">
        <name>Mg(2+)</name>
        <dbReference type="ChEBI" id="CHEBI:18420"/>
    </cofactor>
</comment>
<dbReference type="EC" id="2.5.1.1" evidence="9"/>
<evidence type="ECO:0000256" key="3">
    <source>
        <dbReference type="ARBA" id="ARBA00004932"/>
    </source>
</evidence>
<dbReference type="Gene3D" id="1.10.600.10">
    <property type="entry name" value="Farnesyl Diphosphate Synthase"/>
    <property type="match status" value="1"/>
</dbReference>
<dbReference type="EC" id="2.5.1.10" evidence="8"/>
<dbReference type="InterPro" id="IPR008949">
    <property type="entry name" value="Isoprenoid_synthase_dom_sf"/>
</dbReference>
<comment type="catalytic activity">
    <reaction evidence="23">
        <text>isopentenyl diphosphate + (2E,6E,10E)-geranylgeranyl diphosphate = (2E,6E,10E,14E)-geranylfarnesyl diphosphate + diphosphate</text>
        <dbReference type="Rhea" id="RHEA:25694"/>
        <dbReference type="ChEBI" id="CHEBI:33019"/>
        <dbReference type="ChEBI" id="CHEBI:57907"/>
        <dbReference type="ChEBI" id="CHEBI:58756"/>
        <dbReference type="ChEBI" id="CHEBI:128769"/>
    </reaction>
</comment>
<dbReference type="EMBL" id="MK500371">
    <property type="protein sequence ID" value="QBK87894.1"/>
    <property type="molecule type" value="Genomic_DNA"/>
</dbReference>
<name>A0A481YZE5_9VIRU</name>
<evidence type="ECO:0000256" key="18">
    <source>
        <dbReference type="ARBA" id="ARBA00032448"/>
    </source>
</evidence>
<evidence type="ECO:0000256" key="6">
    <source>
        <dbReference type="ARBA" id="ARBA00007464"/>
    </source>
</evidence>
<evidence type="ECO:0000256" key="17">
    <source>
        <dbReference type="ARBA" id="ARBA00032424"/>
    </source>
</evidence>
<dbReference type="UniPathway" id="UPA00259">
    <property type="reaction ID" value="UER00368"/>
</dbReference>
<dbReference type="PANTHER" id="PTHR43281">
    <property type="entry name" value="FARNESYL DIPHOSPHATE SYNTHASE"/>
    <property type="match status" value="1"/>
</dbReference>
<evidence type="ECO:0000256" key="12">
    <source>
        <dbReference type="ARBA" id="ARBA00022723"/>
    </source>
</evidence>
<evidence type="ECO:0000256" key="11">
    <source>
        <dbReference type="ARBA" id="ARBA00022679"/>
    </source>
</evidence>
<evidence type="ECO:0000256" key="1">
    <source>
        <dbReference type="ARBA" id="ARBA00001946"/>
    </source>
</evidence>
<proteinExistence type="inferred from homology"/>
<evidence type="ECO:0000256" key="7">
    <source>
        <dbReference type="ARBA" id="ARBA00012382"/>
    </source>
</evidence>
<dbReference type="SUPFAM" id="SSF48576">
    <property type="entry name" value="Terpenoid synthases"/>
    <property type="match status" value="1"/>
</dbReference>
<evidence type="ECO:0000256" key="16">
    <source>
        <dbReference type="ARBA" id="ARBA00032380"/>
    </source>
</evidence>
<comment type="catalytic activity">
    <reaction evidence="24">
        <text>isopentenyl diphosphate + (2E)-geranyl diphosphate = (2E,6E)-farnesyl diphosphate + diphosphate</text>
        <dbReference type="Rhea" id="RHEA:19361"/>
        <dbReference type="ChEBI" id="CHEBI:33019"/>
        <dbReference type="ChEBI" id="CHEBI:58057"/>
        <dbReference type="ChEBI" id="CHEBI:128769"/>
        <dbReference type="ChEBI" id="CHEBI:175763"/>
        <dbReference type="EC" id="2.5.1.10"/>
    </reaction>
</comment>
<dbReference type="UniPathway" id="UPA00389">
    <property type="reaction ID" value="UER00564"/>
</dbReference>
<keyword evidence="11" id="KW-0808">Transferase</keyword>
<dbReference type="CDD" id="cd00867">
    <property type="entry name" value="Trans_IPPS"/>
    <property type="match status" value="1"/>
</dbReference>
<evidence type="ECO:0000256" key="10">
    <source>
        <dbReference type="ARBA" id="ARBA00017407"/>
    </source>
</evidence>
<dbReference type="GO" id="GO:0033386">
    <property type="term" value="P:geranylgeranyl diphosphate biosynthetic process"/>
    <property type="evidence" value="ECO:0007669"/>
    <property type="project" value="UniProtKB-UniPathway"/>
</dbReference>
<evidence type="ECO:0000256" key="13">
    <source>
        <dbReference type="ARBA" id="ARBA00022842"/>
    </source>
</evidence>
<evidence type="ECO:0000256" key="2">
    <source>
        <dbReference type="ARBA" id="ARBA00002733"/>
    </source>
</evidence>
<dbReference type="PROSITE" id="PS00444">
    <property type="entry name" value="POLYPRENYL_SYNTHASE_2"/>
    <property type="match status" value="1"/>
</dbReference>
<evidence type="ECO:0000256" key="21">
    <source>
        <dbReference type="ARBA" id="ARBA00048119"/>
    </source>
</evidence>